<reference evidence="1 2" key="1">
    <citation type="submission" date="2017-08" db="EMBL/GenBank/DDBJ databases">
        <authorList>
            <person name="de Groot N.N."/>
        </authorList>
    </citation>
    <scope>NUCLEOTIDE SEQUENCE [LARGE SCALE GENOMIC DNA]</scope>
    <source>
        <strain evidence="1 2">JC85</strain>
    </source>
</reference>
<dbReference type="RefSeq" id="WP_097137441.1">
    <property type="nucleotide sequence ID" value="NZ_OBQD01000003.1"/>
</dbReference>
<proteinExistence type="predicted"/>
<dbReference type="Proteomes" id="UP000219167">
    <property type="component" value="Unassembled WGS sequence"/>
</dbReference>
<organism evidence="1 2">
    <name type="scientific">Rhizobium subbaraonis</name>
    <dbReference type="NCBI Taxonomy" id="908946"/>
    <lineage>
        <taxon>Bacteria</taxon>
        <taxon>Pseudomonadati</taxon>
        <taxon>Pseudomonadota</taxon>
        <taxon>Alphaproteobacteria</taxon>
        <taxon>Hyphomicrobiales</taxon>
        <taxon>Rhizobiaceae</taxon>
        <taxon>Rhizobium/Agrobacterium group</taxon>
        <taxon>Rhizobium</taxon>
    </lineage>
</organism>
<dbReference type="OrthoDB" id="7304852at2"/>
<evidence type="ECO:0000313" key="1">
    <source>
        <dbReference type="EMBL" id="SOC37059.1"/>
    </source>
</evidence>
<name>A0A285U5E8_9HYPH</name>
<protein>
    <submittedName>
        <fullName evidence="1">Uncharacterized protein</fullName>
    </submittedName>
</protein>
<accession>A0A285U5E8</accession>
<gene>
    <name evidence="1" type="ORF">SAMN05892877_103403</name>
</gene>
<sequence>MADPRPILFLDLATKFGWCEGVPGGEPSFGSERFAPEGAGSGAVFGGAFKWMAQRCQATAYRQIVIEATLDPRHMGGRTTRDTGLRLIGLPAVIEAAAYLCKVYDFHEARADDIRLFLIGKRPKKAEAKQLVTAKLQALGYGVRDPDAADALAGWLYSCSIIAPAQAVRPIHVRQPNEQYDPYRGF</sequence>
<dbReference type="AlphaFoldDB" id="A0A285U5E8"/>
<keyword evidence="2" id="KW-1185">Reference proteome</keyword>
<dbReference type="EMBL" id="OBQD01000003">
    <property type="protein sequence ID" value="SOC37059.1"/>
    <property type="molecule type" value="Genomic_DNA"/>
</dbReference>
<evidence type="ECO:0000313" key="2">
    <source>
        <dbReference type="Proteomes" id="UP000219167"/>
    </source>
</evidence>